<evidence type="ECO:0000256" key="2">
    <source>
        <dbReference type="SAM" id="MobiDB-lite"/>
    </source>
</evidence>
<dbReference type="InterPro" id="IPR013087">
    <property type="entry name" value="Znf_C2H2_type"/>
</dbReference>
<proteinExistence type="predicted"/>
<comment type="caution">
    <text evidence="4">The sequence shown here is derived from an EMBL/GenBank/DDBJ whole genome shotgun (WGS) entry which is preliminary data.</text>
</comment>
<dbReference type="SMART" id="SM00355">
    <property type="entry name" value="ZnF_C2H2"/>
    <property type="match status" value="1"/>
</dbReference>
<dbReference type="AlphaFoldDB" id="A0ABD3HGW2"/>
<protein>
    <recommendedName>
        <fullName evidence="3">C2H2-type domain-containing protein</fullName>
    </recommendedName>
</protein>
<keyword evidence="1" id="KW-0863">Zinc-finger</keyword>
<evidence type="ECO:0000313" key="4">
    <source>
        <dbReference type="EMBL" id="KAL3690638.1"/>
    </source>
</evidence>
<dbReference type="InterPro" id="IPR021139">
    <property type="entry name" value="NYN"/>
</dbReference>
<feature type="compositionally biased region" description="Acidic residues" evidence="2">
    <location>
        <begin position="468"/>
        <end position="495"/>
    </location>
</feature>
<dbReference type="Pfam" id="PF01936">
    <property type="entry name" value="NYN"/>
    <property type="match status" value="1"/>
</dbReference>
<gene>
    <name evidence="4" type="ORF">R1sor_004289</name>
</gene>
<dbReference type="Gene3D" id="3.40.50.1010">
    <property type="entry name" value="5'-nuclease"/>
    <property type="match status" value="1"/>
</dbReference>
<feature type="domain" description="C2H2-type" evidence="3">
    <location>
        <begin position="262"/>
        <end position="290"/>
    </location>
</feature>
<keyword evidence="1" id="KW-0479">Metal-binding</keyword>
<dbReference type="PANTHER" id="PTHR35744:SF2">
    <property type="entry name" value="OS06G0166200 PROTEIN"/>
    <property type="match status" value="1"/>
</dbReference>
<dbReference type="Proteomes" id="UP001633002">
    <property type="component" value="Unassembled WGS sequence"/>
</dbReference>
<dbReference type="PROSITE" id="PS50157">
    <property type="entry name" value="ZINC_FINGER_C2H2_2"/>
    <property type="match status" value="1"/>
</dbReference>
<organism evidence="4 5">
    <name type="scientific">Riccia sorocarpa</name>
    <dbReference type="NCBI Taxonomy" id="122646"/>
    <lineage>
        <taxon>Eukaryota</taxon>
        <taxon>Viridiplantae</taxon>
        <taxon>Streptophyta</taxon>
        <taxon>Embryophyta</taxon>
        <taxon>Marchantiophyta</taxon>
        <taxon>Marchantiopsida</taxon>
        <taxon>Marchantiidae</taxon>
        <taxon>Marchantiales</taxon>
        <taxon>Ricciaceae</taxon>
        <taxon>Riccia</taxon>
    </lineage>
</organism>
<reference evidence="4 5" key="1">
    <citation type="submission" date="2024-09" db="EMBL/GenBank/DDBJ databases">
        <title>Chromosome-scale assembly of Riccia sorocarpa.</title>
        <authorList>
            <person name="Paukszto L."/>
        </authorList>
    </citation>
    <scope>NUCLEOTIDE SEQUENCE [LARGE SCALE GENOMIC DNA]</scope>
    <source>
        <strain evidence="4">LP-2024</strain>
        <tissue evidence="4">Aerial parts of the thallus</tissue>
    </source>
</reference>
<dbReference type="CDD" id="cd18725">
    <property type="entry name" value="PIN_LabA-like"/>
    <property type="match status" value="1"/>
</dbReference>
<evidence type="ECO:0000256" key="1">
    <source>
        <dbReference type="PROSITE-ProRule" id="PRU00042"/>
    </source>
</evidence>
<dbReference type="EMBL" id="JBJQOH010000003">
    <property type="protein sequence ID" value="KAL3690638.1"/>
    <property type="molecule type" value="Genomic_DNA"/>
</dbReference>
<dbReference type="PANTHER" id="PTHR35744">
    <property type="entry name" value="C2H2-TYPE DOMAIN-CONTAINING PROTEIN"/>
    <property type="match status" value="1"/>
</dbReference>
<sequence length="495" mass="56388">MGWRPEAEQKLFLRIPPQATPSGFSDSHRNIISYDTDNIYALGFEKLSSNSFALSIYKWFPSDNSARPSVFQAKGLNGVATVDEGGTFRILKAGALELRKSDGSLLVALGFIAKVQFCLQPRLLKGNRALGHSSSARNVNLGYNVIPSRGKVISRSSWIRCGLEEESWSEAERELRQEAFRARTVAIFWDLDNKPPNSVPPFDAALRLKNLGSEFGEVVDMVAYANKNAFTHVPVRVREERQDRRLLDQLERRGLVKVEQPYVCSMCGRKCKTNYALKRHFKQLHERERQKRMSYLKTLKGKKRDNFMDKVSDRELRYKEAARTVIVPKVGYGLAGDLKRAGVQVRTVESKPQAADEALIKHMSLYINRGLECLILVSDDSDFVEILRYAKSRRLFTVVVGDTYRLKNVADCSFLWEDVASGGARLTARGSLHRWLAEDSLRAELQEEEYLGDYDEEEVFFPESEGGYLDDEEDPSLSYEDVENEEDNDYESVPY</sequence>
<dbReference type="PROSITE" id="PS00028">
    <property type="entry name" value="ZINC_FINGER_C2H2_1"/>
    <property type="match status" value="1"/>
</dbReference>
<keyword evidence="5" id="KW-1185">Reference proteome</keyword>
<accession>A0ABD3HGW2</accession>
<feature type="region of interest" description="Disordered" evidence="2">
    <location>
        <begin position="453"/>
        <end position="495"/>
    </location>
</feature>
<name>A0ABD3HGW2_9MARC</name>
<dbReference type="GO" id="GO:0008270">
    <property type="term" value="F:zinc ion binding"/>
    <property type="evidence" value="ECO:0007669"/>
    <property type="project" value="UniProtKB-KW"/>
</dbReference>
<evidence type="ECO:0000313" key="5">
    <source>
        <dbReference type="Proteomes" id="UP001633002"/>
    </source>
</evidence>
<keyword evidence="1" id="KW-0862">Zinc</keyword>
<evidence type="ECO:0000259" key="3">
    <source>
        <dbReference type="PROSITE" id="PS50157"/>
    </source>
</evidence>